<evidence type="ECO:0000259" key="1">
    <source>
        <dbReference type="Pfam" id="PF00561"/>
    </source>
</evidence>
<dbReference type="InterPro" id="IPR050266">
    <property type="entry name" value="AB_hydrolase_sf"/>
</dbReference>
<dbReference type="EMBL" id="JPVP01000056">
    <property type="protein sequence ID" value="KGR84477.1"/>
    <property type="molecule type" value="Genomic_DNA"/>
</dbReference>
<dbReference type="InterPro" id="IPR000073">
    <property type="entry name" value="AB_hydrolase_1"/>
</dbReference>
<keyword evidence="2" id="KW-0378">Hydrolase</keyword>
<dbReference type="STRING" id="1220589.CD32_12910"/>
<dbReference type="OrthoDB" id="1817159at2"/>
<dbReference type="GO" id="GO:0016787">
    <property type="term" value="F:hydrolase activity"/>
    <property type="evidence" value="ECO:0007669"/>
    <property type="project" value="UniProtKB-KW"/>
</dbReference>
<gene>
    <name evidence="2" type="ORF">CD32_12910</name>
</gene>
<dbReference type="Gene3D" id="3.40.50.1820">
    <property type="entry name" value="alpha/beta hydrolase"/>
    <property type="match status" value="1"/>
</dbReference>
<proteinExistence type="predicted"/>
<protein>
    <submittedName>
        <fullName evidence="2">Alpha/beta hydrolase</fullName>
    </submittedName>
</protein>
<dbReference type="GO" id="GO:0016020">
    <property type="term" value="C:membrane"/>
    <property type="evidence" value="ECO:0007669"/>
    <property type="project" value="TreeGrafter"/>
</dbReference>
<dbReference type="SUPFAM" id="SSF53474">
    <property type="entry name" value="alpha/beta-Hydrolases"/>
    <property type="match status" value="1"/>
</dbReference>
<organism evidence="2 3">
    <name type="scientific">Lysinibacillus odysseyi 34hs-1 = NBRC 100172</name>
    <dbReference type="NCBI Taxonomy" id="1220589"/>
    <lineage>
        <taxon>Bacteria</taxon>
        <taxon>Bacillati</taxon>
        <taxon>Bacillota</taxon>
        <taxon>Bacilli</taxon>
        <taxon>Bacillales</taxon>
        <taxon>Bacillaceae</taxon>
        <taxon>Lysinibacillus</taxon>
    </lineage>
</organism>
<name>A0A0A3JBS4_9BACI</name>
<dbReference type="PANTHER" id="PTHR43798">
    <property type="entry name" value="MONOACYLGLYCEROL LIPASE"/>
    <property type="match status" value="1"/>
</dbReference>
<reference evidence="2 3" key="1">
    <citation type="submission" date="2014-02" db="EMBL/GenBank/DDBJ databases">
        <title>Draft genome sequence of Lysinibacillus odysseyi NBRC 100172.</title>
        <authorList>
            <person name="Zhang F."/>
            <person name="Wang G."/>
            <person name="Zhang L."/>
        </authorList>
    </citation>
    <scope>NUCLEOTIDE SEQUENCE [LARGE SCALE GENOMIC DNA]</scope>
    <source>
        <strain evidence="2 3">NBRC 100172</strain>
    </source>
</reference>
<dbReference type="eggNOG" id="COG0596">
    <property type="taxonomic scope" value="Bacteria"/>
</dbReference>
<dbReference type="Proteomes" id="UP000030437">
    <property type="component" value="Unassembled WGS sequence"/>
</dbReference>
<evidence type="ECO:0000313" key="2">
    <source>
        <dbReference type="EMBL" id="KGR84477.1"/>
    </source>
</evidence>
<dbReference type="Pfam" id="PF00561">
    <property type="entry name" value="Abhydrolase_1"/>
    <property type="match status" value="1"/>
</dbReference>
<dbReference type="PANTHER" id="PTHR43798:SF33">
    <property type="entry name" value="HYDROLASE, PUTATIVE (AFU_ORTHOLOGUE AFUA_2G14860)-RELATED"/>
    <property type="match status" value="1"/>
</dbReference>
<sequence length="290" mass="33093">MKLYEENKYPATGEYVDMEGEKLHVTVKGRGEKTIVLLPGLGTAAPALDFEPLVNELSKDFRVVVVEPFGYGWSDLTKRERTVENIVEEIRTSLQTAQIEGPYIIMPHSLAGIYSMYYADKYPKEVEAVIGIDPTLPQALEYFDEAAPKMPSYFRFLAPTGIARLTLLLNSDNFLPAAEEGTYSEENLTMTKAISAWKGYNKNIIEEANAIQENVEKTKELSFPSQLPVMIFMKEDDKVTEDGKSMETFYKQQLRSVENERLIALKGHHYLHWKNYKEMSGEIKEFTNSF</sequence>
<accession>A0A0A3JBS4</accession>
<dbReference type="AlphaFoldDB" id="A0A0A3JBS4"/>
<evidence type="ECO:0000313" key="3">
    <source>
        <dbReference type="Proteomes" id="UP000030437"/>
    </source>
</evidence>
<keyword evidence="3" id="KW-1185">Reference proteome</keyword>
<dbReference type="InterPro" id="IPR029058">
    <property type="entry name" value="AB_hydrolase_fold"/>
</dbReference>
<feature type="domain" description="AB hydrolase-1" evidence="1">
    <location>
        <begin position="34"/>
        <end position="274"/>
    </location>
</feature>
<comment type="caution">
    <text evidence="2">The sequence shown here is derived from an EMBL/GenBank/DDBJ whole genome shotgun (WGS) entry which is preliminary data.</text>
</comment>